<sequence length="389" mass="42106">MKHIFLLMIMLSIMCSVKAIRIQSGKNLVIDKPVYEDVYIAGGDIIINAPVYGDLIVTGGTVTINDSISNDILAAGGTISFNGYVGDDIRCAGGKLNIFKNVAGDVVVTGGKIAINKDAVIGNLISAGGEITIDGQVTGSVRSASGELLLNGAVMKDIDCRGGDITINGSVNGRSVLVAGDELTIGNTAAFNNDVRYWSPSRDVNFNNSVKKGQAIYDPSLRIDREHWYFLGFSSVFGLLWYVGMVFIMIMIIQHLFGRTMKKAGQTAYDKALRSFGYGFLFWIGVPVAAAIACITIIGVPVGVILLFSYIILAVFAGTITSVVAANWLNSRSATNWSYWRMVFVALGIFIIFRIVSLTPFFGWFIFALLVCIAFGSVLLNVNWRRSPQ</sequence>
<feature type="signal peptide" evidence="2">
    <location>
        <begin position="1"/>
        <end position="19"/>
    </location>
</feature>
<dbReference type="EMBL" id="STFF01000003">
    <property type="protein sequence ID" value="THU39559.1"/>
    <property type="molecule type" value="Genomic_DNA"/>
</dbReference>
<feature type="transmembrane region" description="Helical" evidence="1">
    <location>
        <begin position="228"/>
        <end position="257"/>
    </location>
</feature>
<keyword evidence="1" id="KW-0472">Membrane</keyword>
<evidence type="ECO:0000256" key="2">
    <source>
        <dbReference type="SAM" id="SignalP"/>
    </source>
</evidence>
<keyword evidence="4" id="KW-1185">Reference proteome</keyword>
<dbReference type="SUPFAM" id="SSF51126">
    <property type="entry name" value="Pectin lyase-like"/>
    <property type="match status" value="1"/>
</dbReference>
<organism evidence="3 4">
    <name type="scientific">Niastella caeni</name>
    <dbReference type="NCBI Taxonomy" id="2569763"/>
    <lineage>
        <taxon>Bacteria</taxon>
        <taxon>Pseudomonadati</taxon>
        <taxon>Bacteroidota</taxon>
        <taxon>Chitinophagia</taxon>
        <taxon>Chitinophagales</taxon>
        <taxon>Chitinophagaceae</taxon>
        <taxon>Niastella</taxon>
    </lineage>
</organism>
<keyword evidence="1" id="KW-1133">Transmembrane helix</keyword>
<feature type="chain" id="PRO_5020217825" description="Polymer-forming cytoskeletal protein" evidence="2">
    <location>
        <begin position="20"/>
        <end position="389"/>
    </location>
</feature>
<protein>
    <recommendedName>
        <fullName evidence="5">Polymer-forming cytoskeletal protein</fullName>
    </recommendedName>
</protein>
<evidence type="ECO:0000313" key="3">
    <source>
        <dbReference type="EMBL" id="THU39559.1"/>
    </source>
</evidence>
<dbReference type="RefSeq" id="WP_136577691.1">
    <property type="nucleotide sequence ID" value="NZ_STFF01000003.1"/>
</dbReference>
<feature type="transmembrane region" description="Helical" evidence="1">
    <location>
        <begin position="304"/>
        <end position="326"/>
    </location>
</feature>
<dbReference type="InterPro" id="IPR011050">
    <property type="entry name" value="Pectin_lyase_fold/virulence"/>
</dbReference>
<accession>A0A4S8HXN7</accession>
<feature type="transmembrane region" description="Helical" evidence="1">
    <location>
        <begin position="338"/>
        <end position="356"/>
    </location>
</feature>
<proteinExistence type="predicted"/>
<feature type="transmembrane region" description="Helical" evidence="1">
    <location>
        <begin position="362"/>
        <end position="384"/>
    </location>
</feature>
<gene>
    <name evidence="3" type="ORF">FAM09_13730</name>
</gene>
<feature type="transmembrane region" description="Helical" evidence="1">
    <location>
        <begin position="278"/>
        <end position="298"/>
    </location>
</feature>
<evidence type="ECO:0000313" key="4">
    <source>
        <dbReference type="Proteomes" id="UP000306918"/>
    </source>
</evidence>
<dbReference type="Proteomes" id="UP000306918">
    <property type="component" value="Unassembled WGS sequence"/>
</dbReference>
<name>A0A4S8HXN7_9BACT</name>
<keyword evidence="1" id="KW-0812">Transmembrane</keyword>
<dbReference type="AlphaFoldDB" id="A0A4S8HXN7"/>
<evidence type="ECO:0000256" key="1">
    <source>
        <dbReference type="SAM" id="Phobius"/>
    </source>
</evidence>
<evidence type="ECO:0008006" key="5">
    <source>
        <dbReference type="Google" id="ProtNLM"/>
    </source>
</evidence>
<comment type="caution">
    <text evidence="3">The sequence shown here is derived from an EMBL/GenBank/DDBJ whole genome shotgun (WGS) entry which is preliminary data.</text>
</comment>
<reference evidence="3 4" key="1">
    <citation type="submission" date="2019-04" db="EMBL/GenBank/DDBJ databases">
        <title>Niastella caeni sp. nov., isolated from activated sludge.</title>
        <authorList>
            <person name="Sheng M."/>
        </authorList>
    </citation>
    <scope>NUCLEOTIDE SEQUENCE [LARGE SCALE GENOMIC DNA]</scope>
    <source>
        <strain evidence="3 4">HX-2-15</strain>
    </source>
</reference>
<keyword evidence="2" id="KW-0732">Signal</keyword>
<dbReference type="OrthoDB" id="1172790at2"/>